<keyword evidence="4 9" id="KW-1133">Transmembrane helix</keyword>
<keyword evidence="3 8" id="KW-0812">Transmembrane</keyword>
<accession>A0ABN9SW33</accession>
<evidence type="ECO:0000256" key="7">
    <source>
        <dbReference type="ARBA" id="ARBA00023303"/>
    </source>
</evidence>
<dbReference type="SUPFAM" id="SSF81324">
    <property type="entry name" value="Voltage-gated potassium channels"/>
    <property type="match status" value="2"/>
</dbReference>
<evidence type="ECO:0000256" key="2">
    <source>
        <dbReference type="ARBA" id="ARBA00022448"/>
    </source>
</evidence>
<feature type="transmembrane region" description="Helical" evidence="9">
    <location>
        <begin position="306"/>
        <end position="324"/>
    </location>
</feature>
<sequence>MGADFVGVNCRFRTLCLLGVLASPAATFDTGDVHVHAWPDRDVAGLAHPAPCGTPTCELAAGVAAEVRDLVVLARQLQLAAGSSSQPFAEQLLAIAARIAARLDQSRGAPAARVVPGGGTVYGRASPQDAGNATRARALELRGGPGRAEPGGTLPGVPAPQIPGEVVPPAPVMQAGALPSGWGISDPRGGSNHSVSWDRPIDPEKEGYAIYALAVLFVGIIAFAPVFPHLNPGAPPPTKAHYCECFCLFVWLFSGLYLFTHEILFQSPHFEMPRTLRLEESVYLISQIVTTVGYGDVTPAQISGQLVIGFYCFVSTILVTQILSDLVNSFENVVETRLSRTLSSPRTLDDAAAAAGHRQRLWAAFLPVVQSGTVYLCFVILGLVFFCLYPGEGKTFGQAVYMSTITLSTVGFGAFTPVTRTGMVFAAYWMLFGVGSLGALVSARVAFSSSLVRYEREMDSEEPTGQQELTLEQFESKIAKT</sequence>
<gene>
    <name evidence="12" type="ORF">PCOR1329_LOCUS33133</name>
</gene>
<feature type="transmembrane region" description="Helical" evidence="9">
    <location>
        <begin position="425"/>
        <end position="447"/>
    </location>
</feature>
<evidence type="ECO:0000313" key="12">
    <source>
        <dbReference type="EMBL" id="CAK0836730.1"/>
    </source>
</evidence>
<comment type="similarity">
    <text evidence="8">Belongs to the two pore domain potassium channel (TC 1.A.1.8) family.</text>
</comment>
<dbReference type="Pfam" id="PF07885">
    <property type="entry name" value="Ion_trans_2"/>
    <property type="match status" value="2"/>
</dbReference>
<evidence type="ECO:0000256" key="1">
    <source>
        <dbReference type="ARBA" id="ARBA00004141"/>
    </source>
</evidence>
<dbReference type="PANTHER" id="PTHR11003">
    <property type="entry name" value="POTASSIUM CHANNEL, SUBFAMILY K"/>
    <property type="match status" value="1"/>
</dbReference>
<evidence type="ECO:0000256" key="5">
    <source>
        <dbReference type="ARBA" id="ARBA00023065"/>
    </source>
</evidence>
<feature type="transmembrane region" description="Helical" evidence="9">
    <location>
        <begin position="208"/>
        <end position="227"/>
    </location>
</feature>
<dbReference type="PANTHER" id="PTHR11003:SF291">
    <property type="entry name" value="IP11374P"/>
    <property type="match status" value="1"/>
</dbReference>
<protein>
    <recommendedName>
        <fullName evidence="11">Potassium channel domain-containing protein</fullName>
    </recommendedName>
</protein>
<dbReference type="InterPro" id="IPR003280">
    <property type="entry name" value="2pore_dom_K_chnl"/>
</dbReference>
<dbReference type="Gene3D" id="1.10.287.70">
    <property type="match status" value="2"/>
</dbReference>
<dbReference type="Proteomes" id="UP001189429">
    <property type="component" value="Unassembled WGS sequence"/>
</dbReference>
<evidence type="ECO:0000256" key="3">
    <source>
        <dbReference type="ARBA" id="ARBA00022692"/>
    </source>
</evidence>
<keyword evidence="13" id="KW-1185">Reference proteome</keyword>
<evidence type="ECO:0000259" key="11">
    <source>
        <dbReference type="Pfam" id="PF07885"/>
    </source>
</evidence>
<evidence type="ECO:0000256" key="10">
    <source>
        <dbReference type="SAM" id="SignalP"/>
    </source>
</evidence>
<dbReference type="PRINTS" id="PR01333">
    <property type="entry name" value="2POREKCHANEL"/>
</dbReference>
<feature type="transmembrane region" description="Helical" evidence="9">
    <location>
        <begin position="400"/>
        <end position="419"/>
    </location>
</feature>
<evidence type="ECO:0000313" key="13">
    <source>
        <dbReference type="Proteomes" id="UP001189429"/>
    </source>
</evidence>
<feature type="transmembrane region" description="Helical" evidence="9">
    <location>
        <begin position="368"/>
        <end position="388"/>
    </location>
</feature>
<keyword evidence="7 8" id="KW-0407">Ion channel</keyword>
<dbReference type="EMBL" id="CAUYUJ010013780">
    <property type="protein sequence ID" value="CAK0836730.1"/>
    <property type="molecule type" value="Genomic_DNA"/>
</dbReference>
<evidence type="ECO:0000256" key="9">
    <source>
        <dbReference type="SAM" id="Phobius"/>
    </source>
</evidence>
<proteinExistence type="inferred from homology"/>
<name>A0ABN9SW33_9DINO</name>
<comment type="caution">
    <text evidence="12">The sequence shown here is derived from an EMBL/GenBank/DDBJ whole genome shotgun (WGS) entry which is preliminary data.</text>
</comment>
<reference evidence="12" key="1">
    <citation type="submission" date="2023-10" db="EMBL/GenBank/DDBJ databases">
        <authorList>
            <person name="Chen Y."/>
            <person name="Shah S."/>
            <person name="Dougan E. K."/>
            <person name="Thang M."/>
            <person name="Chan C."/>
        </authorList>
    </citation>
    <scope>NUCLEOTIDE SEQUENCE [LARGE SCALE GENOMIC DNA]</scope>
</reference>
<feature type="signal peptide" evidence="10">
    <location>
        <begin position="1"/>
        <end position="27"/>
    </location>
</feature>
<comment type="subcellular location">
    <subcellularLocation>
        <location evidence="1">Membrane</location>
        <topology evidence="1">Multi-pass membrane protein</topology>
    </subcellularLocation>
</comment>
<organism evidence="12 13">
    <name type="scientific">Prorocentrum cordatum</name>
    <dbReference type="NCBI Taxonomy" id="2364126"/>
    <lineage>
        <taxon>Eukaryota</taxon>
        <taxon>Sar</taxon>
        <taxon>Alveolata</taxon>
        <taxon>Dinophyceae</taxon>
        <taxon>Prorocentrales</taxon>
        <taxon>Prorocentraceae</taxon>
        <taxon>Prorocentrum</taxon>
    </lineage>
</organism>
<keyword evidence="6 9" id="KW-0472">Membrane</keyword>
<evidence type="ECO:0000256" key="4">
    <source>
        <dbReference type="ARBA" id="ARBA00022989"/>
    </source>
</evidence>
<feature type="domain" description="Potassium channel" evidence="11">
    <location>
        <begin position="249"/>
        <end position="330"/>
    </location>
</feature>
<feature type="transmembrane region" description="Helical" evidence="9">
    <location>
        <begin position="239"/>
        <end position="259"/>
    </location>
</feature>
<feature type="domain" description="Potassium channel" evidence="11">
    <location>
        <begin position="376"/>
        <end position="442"/>
    </location>
</feature>
<dbReference type="InterPro" id="IPR013099">
    <property type="entry name" value="K_chnl_dom"/>
</dbReference>
<feature type="chain" id="PRO_5047120709" description="Potassium channel domain-containing protein" evidence="10">
    <location>
        <begin position="28"/>
        <end position="481"/>
    </location>
</feature>
<keyword evidence="5 8" id="KW-0406">Ion transport</keyword>
<keyword evidence="10" id="KW-0732">Signal</keyword>
<evidence type="ECO:0000256" key="6">
    <source>
        <dbReference type="ARBA" id="ARBA00023136"/>
    </source>
</evidence>
<evidence type="ECO:0000256" key="8">
    <source>
        <dbReference type="RuleBase" id="RU003857"/>
    </source>
</evidence>
<keyword evidence="2 8" id="KW-0813">Transport</keyword>